<dbReference type="AlphaFoldDB" id="A0A1N6ER00"/>
<accession>A0A1N6ER00</accession>
<organism evidence="2 3">
    <name type="scientific">Carnobacterium alterfunditum</name>
    <dbReference type="NCBI Taxonomy" id="28230"/>
    <lineage>
        <taxon>Bacteria</taxon>
        <taxon>Bacillati</taxon>
        <taxon>Bacillota</taxon>
        <taxon>Bacilli</taxon>
        <taxon>Lactobacillales</taxon>
        <taxon>Carnobacteriaceae</taxon>
        <taxon>Carnobacterium</taxon>
    </lineage>
</organism>
<feature type="transmembrane region" description="Helical" evidence="1">
    <location>
        <begin position="21"/>
        <end position="37"/>
    </location>
</feature>
<keyword evidence="1" id="KW-0472">Membrane</keyword>
<feature type="transmembrane region" description="Helical" evidence="1">
    <location>
        <begin position="43"/>
        <end position="60"/>
    </location>
</feature>
<evidence type="ECO:0000313" key="3">
    <source>
        <dbReference type="Proteomes" id="UP000184758"/>
    </source>
</evidence>
<evidence type="ECO:0000313" key="2">
    <source>
        <dbReference type="EMBL" id="SIN85407.1"/>
    </source>
</evidence>
<protein>
    <recommendedName>
        <fullName evidence="4">Zn-finger containing protein</fullName>
    </recommendedName>
</protein>
<proteinExistence type="predicted"/>
<name>A0A1N6ER00_9LACT</name>
<dbReference type="eggNOG" id="COG4416">
    <property type="taxonomic scope" value="Bacteria"/>
</dbReference>
<dbReference type="Proteomes" id="UP000184758">
    <property type="component" value="Unassembled WGS sequence"/>
</dbReference>
<keyword evidence="3" id="KW-1185">Reference proteome</keyword>
<evidence type="ECO:0008006" key="4">
    <source>
        <dbReference type="Google" id="ProtNLM"/>
    </source>
</evidence>
<reference evidence="3" key="1">
    <citation type="submission" date="2016-11" db="EMBL/GenBank/DDBJ databases">
        <authorList>
            <person name="Varghese N."/>
            <person name="Submissions S."/>
        </authorList>
    </citation>
    <scope>NUCLEOTIDE SEQUENCE [LARGE SCALE GENOMIC DNA]</scope>
    <source>
        <strain evidence="3">313</strain>
    </source>
</reference>
<dbReference type="OrthoDB" id="3174166at2"/>
<keyword evidence="1" id="KW-0812">Transmembrane</keyword>
<gene>
    <name evidence="2" type="ORF">SAMN05878443_0144</name>
</gene>
<sequence>MRNIRLKIQKFMVGRYGMDKLSTVLLYAGLALIFLFNLLNIPFVGSIGWIAIAISYFRALSKNRPKRFIENQKYLTLNRRMKQKFNQIRNKFYQHKQYKFYTCPNCKRKLRVPRKKGTIKITCPHCKNQFVKKT</sequence>
<dbReference type="STRING" id="28230.SAMN05878443_0144"/>
<evidence type="ECO:0000256" key="1">
    <source>
        <dbReference type="SAM" id="Phobius"/>
    </source>
</evidence>
<keyword evidence="1" id="KW-1133">Transmembrane helix</keyword>
<dbReference type="EMBL" id="FSRN01000001">
    <property type="protein sequence ID" value="SIN85407.1"/>
    <property type="molecule type" value="Genomic_DNA"/>
</dbReference>